<accession>A0A061R1P3</accession>
<evidence type="ECO:0000313" key="2">
    <source>
        <dbReference type="EMBL" id="JAC66847.1"/>
    </source>
</evidence>
<reference evidence="2" key="1">
    <citation type="submission" date="2014-05" db="EMBL/GenBank/DDBJ databases">
        <title>The transcriptome of the halophilic microalga Tetraselmis sp. GSL018 isolated from the Great Salt Lake, Utah.</title>
        <authorList>
            <person name="Jinkerson R.E."/>
            <person name="D'Adamo S."/>
            <person name="Posewitz M.C."/>
        </authorList>
    </citation>
    <scope>NUCLEOTIDE SEQUENCE</scope>
    <source>
        <strain evidence="2">GSL018</strain>
    </source>
</reference>
<dbReference type="EMBL" id="GBEZ01019751">
    <property type="protein sequence ID" value="JAC66847.1"/>
    <property type="molecule type" value="Transcribed_RNA"/>
</dbReference>
<sequence>MSKLPRLTVGPQRRFTRKAKTQPKAQNLPIS</sequence>
<gene>
    <name evidence="2" type="ORF">TSPGSL018_12663</name>
</gene>
<organism evidence="2">
    <name type="scientific">Tetraselmis sp. GSL018</name>
    <dbReference type="NCBI Taxonomy" id="582737"/>
    <lineage>
        <taxon>Eukaryota</taxon>
        <taxon>Viridiplantae</taxon>
        <taxon>Chlorophyta</taxon>
        <taxon>core chlorophytes</taxon>
        <taxon>Chlorodendrophyceae</taxon>
        <taxon>Chlorodendrales</taxon>
        <taxon>Chlorodendraceae</taxon>
        <taxon>Tetraselmis</taxon>
    </lineage>
</organism>
<name>A0A061R1P3_9CHLO</name>
<dbReference type="AlphaFoldDB" id="A0A061R1P3"/>
<feature type="region of interest" description="Disordered" evidence="1">
    <location>
        <begin position="1"/>
        <end position="31"/>
    </location>
</feature>
<evidence type="ECO:0000256" key="1">
    <source>
        <dbReference type="SAM" id="MobiDB-lite"/>
    </source>
</evidence>
<protein>
    <submittedName>
        <fullName evidence="2">Uncharacterized protein</fullName>
    </submittedName>
</protein>
<proteinExistence type="predicted"/>